<keyword evidence="1" id="KW-0285">Flavoprotein</keyword>
<dbReference type="InParanoid" id="A0A0G4H0U0"/>
<organism evidence="6 7">
    <name type="scientific">Vitrella brassicaformis (strain CCMP3155)</name>
    <dbReference type="NCBI Taxonomy" id="1169540"/>
    <lineage>
        <taxon>Eukaryota</taxon>
        <taxon>Sar</taxon>
        <taxon>Alveolata</taxon>
        <taxon>Colpodellida</taxon>
        <taxon>Vitrellaceae</taxon>
        <taxon>Vitrella</taxon>
    </lineage>
</organism>
<reference evidence="6 7" key="1">
    <citation type="submission" date="2014-11" db="EMBL/GenBank/DDBJ databases">
        <authorList>
            <person name="Zhu J."/>
            <person name="Qi W."/>
            <person name="Song R."/>
        </authorList>
    </citation>
    <scope>NUCLEOTIDE SEQUENCE [LARGE SCALE GENOMIC DNA]</scope>
</reference>
<accession>A0A0G4H0U0</accession>
<dbReference type="VEuPathDB" id="CryptoDB:Vbra_6465"/>
<name>A0A0G4H0U0_VITBC</name>
<dbReference type="PANTHER" id="PTHR47429">
    <property type="entry name" value="PROTEIN TWIN LOV 1"/>
    <property type="match status" value="1"/>
</dbReference>
<dbReference type="Proteomes" id="UP000041254">
    <property type="component" value="Unassembled WGS sequence"/>
</dbReference>
<dbReference type="InterPro" id="IPR035965">
    <property type="entry name" value="PAS-like_dom_sf"/>
</dbReference>
<feature type="domain" description="PAS" evidence="5">
    <location>
        <begin position="101"/>
        <end position="203"/>
    </location>
</feature>
<dbReference type="PANTHER" id="PTHR47429:SF2">
    <property type="entry name" value="PROTEIN TWIN LOV 1"/>
    <property type="match status" value="1"/>
</dbReference>
<dbReference type="InterPro" id="IPR000014">
    <property type="entry name" value="PAS"/>
</dbReference>
<dbReference type="GO" id="GO:0005634">
    <property type="term" value="C:nucleus"/>
    <property type="evidence" value="ECO:0007669"/>
    <property type="project" value="TreeGrafter"/>
</dbReference>
<sequence length="307" mass="33665">MQEGCASMSGFKRQSRKRVRLQADEFDVRQIGDPTALRDEMVKVVEDGEVARRIDALARISERKMKNTLKDDAVDVRSVLQDASGGVSGLQFSTVVCDPSLPDEPIVAASQGVASLFGFPMADILGRNCRFMQCEDTDRPTIQRIRRWINEVKASEDKLKVEDLVTKVWNKRSDGTTFWNLLHMSPMMISGKLFLIGVQADLTGSKVDPESHRSEVLTVVQQFFDKVCVPGTREIGQSDDVDVSSPVKVDSSDAPKDTREPFATTQTDHDENGARVKRLRLSEPPTPGAGEGAPSGAANDTDSKPGA</sequence>
<protein>
    <recommendedName>
        <fullName evidence="5">PAS domain-containing protein</fullName>
    </recommendedName>
</protein>
<evidence type="ECO:0000259" key="5">
    <source>
        <dbReference type="Pfam" id="PF13426"/>
    </source>
</evidence>
<dbReference type="EMBL" id="CDMY01000929">
    <property type="protein sequence ID" value="CEM37188.1"/>
    <property type="molecule type" value="Genomic_DNA"/>
</dbReference>
<feature type="compositionally biased region" description="Basic and acidic residues" evidence="4">
    <location>
        <begin position="250"/>
        <end position="260"/>
    </location>
</feature>
<evidence type="ECO:0000313" key="7">
    <source>
        <dbReference type="Proteomes" id="UP000041254"/>
    </source>
</evidence>
<evidence type="ECO:0000313" key="6">
    <source>
        <dbReference type="EMBL" id="CEM37188.1"/>
    </source>
</evidence>
<keyword evidence="3" id="KW-0157">Chromophore</keyword>
<dbReference type="Pfam" id="PF13426">
    <property type="entry name" value="PAS_9"/>
    <property type="match status" value="1"/>
</dbReference>
<dbReference type="SUPFAM" id="SSF55785">
    <property type="entry name" value="PYP-like sensor domain (PAS domain)"/>
    <property type="match status" value="1"/>
</dbReference>
<evidence type="ECO:0000256" key="1">
    <source>
        <dbReference type="ARBA" id="ARBA00022630"/>
    </source>
</evidence>
<keyword evidence="2" id="KW-0288">FMN</keyword>
<evidence type="ECO:0000256" key="3">
    <source>
        <dbReference type="ARBA" id="ARBA00022991"/>
    </source>
</evidence>
<dbReference type="PhylomeDB" id="A0A0G4H0U0"/>
<dbReference type="OrthoDB" id="447251at2759"/>
<proteinExistence type="predicted"/>
<gene>
    <name evidence="6" type="ORF">Vbra_6465</name>
</gene>
<dbReference type="STRING" id="1169540.A0A0G4H0U0"/>
<evidence type="ECO:0000256" key="2">
    <source>
        <dbReference type="ARBA" id="ARBA00022643"/>
    </source>
</evidence>
<dbReference type="Gene3D" id="3.30.450.20">
    <property type="entry name" value="PAS domain"/>
    <property type="match status" value="1"/>
</dbReference>
<evidence type="ECO:0000256" key="4">
    <source>
        <dbReference type="SAM" id="MobiDB-lite"/>
    </source>
</evidence>
<keyword evidence="7" id="KW-1185">Reference proteome</keyword>
<dbReference type="AlphaFoldDB" id="A0A0G4H0U0"/>
<feature type="region of interest" description="Disordered" evidence="4">
    <location>
        <begin position="235"/>
        <end position="307"/>
    </location>
</feature>